<dbReference type="InterPro" id="IPR005302">
    <property type="entry name" value="MoCF_Sase_C"/>
</dbReference>
<dbReference type="GO" id="GO:0003824">
    <property type="term" value="F:catalytic activity"/>
    <property type="evidence" value="ECO:0007669"/>
    <property type="project" value="InterPro"/>
</dbReference>
<comment type="caution">
    <text evidence="2">The sequence shown here is derived from an EMBL/GenBank/DDBJ whole genome shotgun (WGS) entry which is preliminary data.</text>
</comment>
<dbReference type="Pfam" id="PF03475">
    <property type="entry name" value="YiiM_3-alpha"/>
    <property type="match status" value="1"/>
</dbReference>
<dbReference type="PROSITE" id="PS51340">
    <property type="entry name" value="MOSC"/>
    <property type="match status" value="1"/>
</dbReference>
<dbReference type="PANTHER" id="PTHR30212:SF2">
    <property type="entry name" value="PROTEIN YIIM"/>
    <property type="match status" value="1"/>
</dbReference>
<evidence type="ECO:0000313" key="2">
    <source>
        <dbReference type="EMBL" id="MBB6014397.1"/>
    </source>
</evidence>
<gene>
    <name evidence="2" type="ORF">HNR59_003791</name>
</gene>
<dbReference type="GO" id="GO:0030170">
    <property type="term" value="F:pyridoxal phosphate binding"/>
    <property type="evidence" value="ECO:0007669"/>
    <property type="project" value="InterPro"/>
</dbReference>
<accession>A0A7W9S5B9</accession>
<evidence type="ECO:0000259" key="1">
    <source>
        <dbReference type="PROSITE" id="PS51340"/>
    </source>
</evidence>
<sequence length="268" mass="29565">MSHGRKTPGSRSTSGLPAAYFELAFDKDKVVLSVRNTPFAQEPAVAVVEALFIGELAPLGPRQVPSGIDKKPVCGQIAITATGLQGDNQGDTRHHGGPEKAVHHYPADHYAAWSEDGIVANAPAFGENITTLGLSEANVCIGDVYRFGSALLQVSQGRQPCWRLNARFDRSDMALRVQKSGRTGWYYRVLEEGHAAAGDSLVLLERPQPCWSLERIIELLYTRTMDLDSLRDLTSLPELASSWCELAERRIASRKVEDWNRRLHDSQS</sequence>
<dbReference type="Gene3D" id="2.40.33.20">
    <property type="entry name" value="PK beta-barrel domain-like"/>
    <property type="match status" value="1"/>
</dbReference>
<dbReference type="AlphaFoldDB" id="A0A7W9S5B9"/>
<reference evidence="2 3" key="1">
    <citation type="submission" date="2020-08" db="EMBL/GenBank/DDBJ databases">
        <title>Genomic Encyclopedia of Type Strains, Phase IV (KMG-IV): sequencing the most valuable type-strain genomes for metagenomic binning, comparative biology and taxonomic classification.</title>
        <authorList>
            <person name="Goeker M."/>
        </authorList>
    </citation>
    <scope>NUCLEOTIDE SEQUENCE [LARGE SCALE GENOMIC DNA]</scope>
    <source>
        <strain evidence="2 3">DSM 11099</strain>
    </source>
</reference>
<name>A0A7W9S5B9_9HYPH</name>
<dbReference type="InterPro" id="IPR052353">
    <property type="entry name" value="Benzoxazolinone_Detox_Enz"/>
</dbReference>
<dbReference type="PANTHER" id="PTHR30212">
    <property type="entry name" value="PROTEIN YIIM"/>
    <property type="match status" value="1"/>
</dbReference>
<dbReference type="Pfam" id="PF03473">
    <property type="entry name" value="MOSC"/>
    <property type="match status" value="1"/>
</dbReference>
<dbReference type="InterPro" id="IPR011037">
    <property type="entry name" value="Pyrv_Knase-like_insert_dom_sf"/>
</dbReference>
<dbReference type="GO" id="GO:0030151">
    <property type="term" value="F:molybdenum ion binding"/>
    <property type="evidence" value="ECO:0007669"/>
    <property type="project" value="InterPro"/>
</dbReference>
<dbReference type="SUPFAM" id="SSF50800">
    <property type="entry name" value="PK beta-barrel domain-like"/>
    <property type="match status" value="1"/>
</dbReference>
<feature type="domain" description="MOSC" evidence="1">
    <location>
        <begin position="71"/>
        <end position="204"/>
    </location>
</feature>
<dbReference type="Proteomes" id="UP000533306">
    <property type="component" value="Unassembled WGS sequence"/>
</dbReference>
<dbReference type="EMBL" id="JACHEU010000005">
    <property type="protein sequence ID" value="MBB6014397.1"/>
    <property type="molecule type" value="Genomic_DNA"/>
</dbReference>
<proteinExistence type="predicted"/>
<protein>
    <submittedName>
        <fullName evidence="2">MOSC domain-containing protein YiiM</fullName>
    </submittedName>
</protein>
<evidence type="ECO:0000313" key="3">
    <source>
        <dbReference type="Proteomes" id="UP000533306"/>
    </source>
</evidence>
<keyword evidence="3" id="KW-1185">Reference proteome</keyword>
<dbReference type="InterPro" id="IPR005163">
    <property type="entry name" value="Tri_helical_YiiM-like"/>
</dbReference>
<organism evidence="2 3">
    <name type="scientific">Aquamicrobium lusatiense</name>
    <dbReference type="NCBI Taxonomy" id="89772"/>
    <lineage>
        <taxon>Bacteria</taxon>
        <taxon>Pseudomonadati</taxon>
        <taxon>Pseudomonadota</taxon>
        <taxon>Alphaproteobacteria</taxon>
        <taxon>Hyphomicrobiales</taxon>
        <taxon>Phyllobacteriaceae</taxon>
        <taxon>Aquamicrobium</taxon>
    </lineage>
</organism>